<protein>
    <recommendedName>
        <fullName evidence="26">Mitochondrial adenyl nucleotide antiporter SLC25A23</fullName>
    </recommendedName>
    <alternativeName>
        <fullName evidence="28">Short calcium-binding mitochondrial carrier protein 3</fullName>
    </alternativeName>
    <alternativeName>
        <fullName evidence="27">Solute carrier family 25 member 23</fullName>
    </alternativeName>
</protein>
<feature type="domain" description="EF-hand" evidence="31">
    <location>
        <begin position="77"/>
        <end position="112"/>
    </location>
</feature>
<dbReference type="SUPFAM" id="SSF103506">
    <property type="entry name" value="Mitochondrial carrier"/>
    <property type="match status" value="2"/>
</dbReference>
<keyword evidence="3" id="KW-0813">Transport</keyword>
<feature type="repeat" description="Solcar" evidence="29">
    <location>
        <begin position="374"/>
        <end position="462"/>
    </location>
</feature>
<evidence type="ECO:0000256" key="1">
    <source>
        <dbReference type="ARBA" id="ARBA00004448"/>
    </source>
</evidence>
<feature type="region of interest" description="Disordered" evidence="30">
    <location>
        <begin position="39"/>
        <end position="63"/>
    </location>
</feature>
<evidence type="ECO:0000256" key="25">
    <source>
        <dbReference type="ARBA" id="ARBA00065306"/>
    </source>
</evidence>
<keyword evidence="11" id="KW-0496">Mitochondrion</keyword>
<evidence type="ECO:0000256" key="20">
    <source>
        <dbReference type="ARBA" id="ARBA00048433"/>
    </source>
</evidence>
<dbReference type="FunFam" id="1.10.238.10:FF:000028">
    <property type="entry name" value="Putative calcium-binding mitochondrial carrier protein scamc-2"/>
    <property type="match status" value="1"/>
</dbReference>
<evidence type="ECO:0000256" key="15">
    <source>
        <dbReference type="ARBA" id="ARBA00036310"/>
    </source>
</evidence>
<evidence type="ECO:0000256" key="6">
    <source>
        <dbReference type="ARBA" id="ARBA00022723"/>
    </source>
</evidence>
<dbReference type="InterPro" id="IPR002067">
    <property type="entry name" value="MCP"/>
</dbReference>
<keyword evidence="6" id="KW-0479">Metal-binding</keyword>
<comment type="catalytic activity">
    <reaction evidence="21">
        <text>Mg(2+)(in) + ADP(out) + ATP(in) + H(+)(out) = Mg(2+)(out) + ADP(in) + ATP(out) + H(+)(in)</text>
        <dbReference type="Rhea" id="RHEA:73659"/>
        <dbReference type="ChEBI" id="CHEBI:15378"/>
        <dbReference type="ChEBI" id="CHEBI:18420"/>
        <dbReference type="ChEBI" id="CHEBI:30616"/>
        <dbReference type="ChEBI" id="CHEBI:456216"/>
    </reaction>
</comment>
<feature type="repeat" description="Solcar" evidence="29">
    <location>
        <begin position="277"/>
        <end position="362"/>
    </location>
</feature>
<dbReference type="AlphaFoldDB" id="A0A836D2Y8"/>
<keyword evidence="7" id="KW-0677">Repeat</keyword>
<feature type="repeat" description="Solcar" evidence="29">
    <location>
        <begin position="183"/>
        <end position="269"/>
    </location>
</feature>
<evidence type="ECO:0000313" key="33">
    <source>
        <dbReference type="Proteomes" id="UP000664991"/>
    </source>
</evidence>
<sequence>MRGGPGEAERRQRWGRLFEELDSNKDGRVDIRELRQGLARLGGGDPDRGAQQGIAPEGGTDPDGGLDLEEFILYLQEREQRLLLLFHSLDRNQDGQIDVSEIQQSFRALGISISLEQAEKILHSMDRDGTMTIDWQEWRDHFLLHSLENVEDVLYFWKHSTVLDIGECLTVPDEFSEQEKLTGMWWKQLVAGAVAGAVSRTGTAPLDRLKVFMQVHASKTNRLNILGGLWSMIQEGGVRSLWRGNGINVLKIAPESAIKFMAYEQIKRAIRGQQETLHVQERFVAGSLAGATAQTIIYPMEVLKTRLTLRRTGQYKGLLDCAWQILEREGPRAFYRGYLPNVLGIIPYAGIDLAVYETLKNQWLQQYSYDSADPGILVLLACGTISSTCGQIASYPLALVRTRMQAQASIEGAPQLSMLGLLRHILSQEGVRGLYRGIAPNFMKVIPAVSISYVVYENMKQALGVTSSTPPTQLLDGPTSGQRFEPECPDPPAMMGAQPEQAQKPSSRVRTLFKRVKAFFTKTGPPPPPPPPSRNLGCTHVYGYVFGHLGEREPEHPPSQQVLDTGEQLMVPVDVLEVDNEGALWKFLLSGAMAGAVSRTGTAPLDRAKVYMQVYSSKKNFMNLLGGLRSLIQEGGIRSLWRGNGINVLKIAPEYAIKFSVFEQCKNYFCGVHESPPFQERLLAGSLAVATSQTLINPMEVLKTRLTLRRTGQYKGLLDCARQILEQEGTRALYRGYLPNMLGIIPYACTDLAVYEMLKCLWLKSGRDMKDPSGLVSLSSVTLSTTCGQMASYPLTLVRTRMQAQDTVEGSNPTMCGVFRRILAQQGWPGLYRGMTPTLLKVLPAGGISYVVYEAMKKTLGV</sequence>
<comment type="catalytic activity">
    <reaction evidence="22">
        <text>dADP(out) + phosphate(in) + H(+)(out) = dADP(in) + phosphate(out) + H(+)(in)</text>
        <dbReference type="Rhea" id="RHEA:73695"/>
        <dbReference type="ChEBI" id="CHEBI:15378"/>
        <dbReference type="ChEBI" id="CHEBI:43474"/>
        <dbReference type="ChEBI" id="CHEBI:57667"/>
    </reaction>
</comment>
<dbReference type="Pfam" id="PF13499">
    <property type="entry name" value="EF-hand_7"/>
    <property type="match status" value="1"/>
</dbReference>
<evidence type="ECO:0000256" key="28">
    <source>
        <dbReference type="ARBA" id="ARBA00079652"/>
    </source>
</evidence>
<dbReference type="GO" id="GO:0051503">
    <property type="term" value="P:adenine nucleotide transport"/>
    <property type="evidence" value="ECO:0007669"/>
    <property type="project" value="UniProtKB-ARBA"/>
</dbReference>
<comment type="catalytic activity">
    <reaction evidence="13">
        <text>dAMP(out) + phosphate(in) = dAMP(in) + phosphate(out)</text>
        <dbReference type="Rhea" id="RHEA:73687"/>
        <dbReference type="ChEBI" id="CHEBI:43474"/>
        <dbReference type="ChEBI" id="CHEBI:58245"/>
    </reaction>
</comment>
<evidence type="ECO:0000256" key="18">
    <source>
        <dbReference type="ARBA" id="ARBA00047352"/>
    </source>
</evidence>
<comment type="similarity">
    <text evidence="2">Belongs to the mitochondrial carrier (TC 2.A.29) family.</text>
</comment>
<dbReference type="PROSITE" id="PS00018">
    <property type="entry name" value="EF_HAND_1"/>
    <property type="match status" value="2"/>
</dbReference>
<organism evidence="32 33">
    <name type="scientific">Ovis aries</name>
    <name type="common">Sheep</name>
    <dbReference type="NCBI Taxonomy" id="9940"/>
    <lineage>
        <taxon>Eukaryota</taxon>
        <taxon>Metazoa</taxon>
        <taxon>Chordata</taxon>
        <taxon>Craniata</taxon>
        <taxon>Vertebrata</taxon>
        <taxon>Euteleostomi</taxon>
        <taxon>Mammalia</taxon>
        <taxon>Eutheria</taxon>
        <taxon>Laurasiatheria</taxon>
        <taxon>Artiodactyla</taxon>
        <taxon>Ruminantia</taxon>
        <taxon>Pecora</taxon>
        <taxon>Bovidae</taxon>
        <taxon>Caprinae</taxon>
        <taxon>Ovis</taxon>
    </lineage>
</organism>
<name>A0A836D2Y8_SHEEP</name>
<evidence type="ECO:0000256" key="24">
    <source>
        <dbReference type="ARBA" id="ARBA00055026"/>
    </source>
</evidence>
<evidence type="ECO:0000256" key="23">
    <source>
        <dbReference type="ARBA" id="ARBA00049234"/>
    </source>
</evidence>
<evidence type="ECO:0000256" key="5">
    <source>
        <dbReference type="ARBA" id="ARBA00022692"/>
    </source>
</evidence>
<evidence type="ECO:0000256" key="13">
    <source>
        <dbReference type="ARBA" id="ARBA00036282"/>
    </source>
</evidence>
<comment type="catalytic activity">
    <reaction evidence="20">
        <text>dAMP(in) + ADP(out) + H(+)(out) = dAMP(out) + ADP(in) + H(+)(in)</text>
        <dbReference type="Rhea" id="RHEA:73675"/>
        <dbReference type="ChEBI" id="CHEBI:15378"/>
        <dbReference type="ChEBI" id="CHEBI:58245"/>
        <dbReference type="ChEBI" id="CHEBI:456216"/>
    </reaction>
</comment>
<dbReference type="FunFam" id="1.10.238.10:FF:000190">
    <property type="entry name" value="calcium-binding mitochondrial carrier protein SCaMC-3 isoform X2"/>
    <property type="match status" value="1"/>
</dbReference>
<feature type="domain" description="EF-hand" evidence="31">
    <location>
        <begin position="113"/>
        <end position="148"/>
    </location>
</feature>
<dbReference type="SUPFAM" id="SSF47473">
    <property type="entry name" value="EF-hand"/>
    <property type="match status" value="1"/>
</dbReference>
<comment type="catalytic activity">
    <reaction evidence="23">
        <text>dADP(in) + ADP(out) = dADP(out) + ADP(in)</text>
        <dbReference type="Rhea" id="RHEA:72855"/>
        <dbReference type="ChEBI" id="CHEBI:57667"/>
        <dbReference type="ChEBI" id="CHEBI:456216"/>
    </reaction>
</comment>
<dbReference type="InterPro" id="IPR011992">
    <property type="entry name" value="EF-hand-dom_pair"/>
</dbReference>
<dbReference type="PRINTS" id="PR00926">
    <property type="entry name" value="MITOCARRIER"/>
</dbReference>
<feature type="repeat" description="Solcar" evidence="29">
    <location>
        <begin position="676"/>
        <end position="761"/>
    </location>
</feature>
<dbReference type="GO" id="GO:0005509">
    <property type="term" value="F:calcium ion binding"/>
    <property type="evidence" value="ECO:0007669"/>
    <property type="project" value="InterPro"/>
</dbReference>
<evidence type="ECO:0000256" key="19">
    <source>
        <dbReference type="ARBA" id="ARBA00048314"/>
    </source>
</evidence>
<keyword evidence="12 29" id="KW-0472">Membrane</keyword>
<dbReference type="InterPro" id="IPR018108">
    <property type="entry name" value="MCP_transmembrane"/>
</dbReference>
<dbReference type="EMBL" id="JAEMGP010000005">
    <property type="protein sequence ID" value="KAG5208853.1"/>
    <property type="molecule type" value="Genomic_DNA"/>
</dbReference>
<gene>
    <name evidence="32" type="ORF">JEQ12_016418</name>
</gene>
<evidence type="ECO:0000256" key="21">
    <source>
        <dbReference type="ARBA" id="ARBA00048804"/>
    </source>
</evidence>
<proteinExistence type="inferred from homology"/>
<comment type="caution">
    <text evidence="32">The sequence shown here is derived from an EMBL/GenBank/DDBJ whole genome shotgun (WGS) entry which is preliminary data.</text>
</comment>
<dbReference type="PANTHER" id="PTHR24089">
    <property type="entry name" value="SOLUTE CARRIER FAMILY 25"/>
    <property type="match status" value="1"/>
</dbReference>
<evidence type="ECO:0000256" key="4">
    <source>
        <dbReference type="ARBA" id="ARBA00022449"/>
    </source>
</evidence>
<evidence type="ECO:0000256" key="3">
    <source>
        <dbReference type="ARBA" id="ARBA00022448"/>
    </source>
</evidence>
<feature type="domain" description="EF-hand" evidence="31">
    <location>
        <begin position="9"/>
        <end position="44"/>
    </location>
</feature>
<dbReference type="Pfam" id="PF13202">
    <property type="entry name" value="EF-hand_5"/>
    <property type="match status" value="1"/>
</dbReference>
<feature type="repeat" description="Solcar" evidence="29">
    <location>
        <begin position="582"/>
        <end position="668"/>
    </location>
</feature>
<dbReference type="Gene3D" id="1.10.238.10">
    <property type="entry name" value="EF-hand"/>
    <property type="match status" value="2"/>
</dbReference>
<comment type="catalytic activity">
    <reaction evidence="16">
        <text>ADP(out) + diphosphate(in) = ADP(in) + diphosphate(out)</text>
        <dbReference type="Rhea" id="RHEA:73671"/>
        <dbReference type="ChEBI" id="CHEBI:33019"/>
        <dbReference type="ChEBI" id="CHEBI:456216"/>
    </reaction>
</comment>
<evidence type="ECO:0000259" key="31">
    <source>
        <dbReference type="PROSITE" id="PS50222"/>
    </source>
</evidence>
<comment type="subcellular location">
    <subcellularLocation>
        <location evidence="1">Mitochondrion inner membrane</location>
        <topology evidence="1">Multi-pass membrane protein</topology>
    </subcellularLocation>
</comment>
<evidence type="ECO:0000256" key="22">
    <source>
        <dbReference type="ARBA" id="ARBA00048844"/>
    </source>
</evidence>
<evidence type="ECO:0000256" key="17">
    <source>
        <dbReference type="ARBA" id="ARBA00036908"/>
    </source>
</evidence>
<feature type="repeat" description="Solcar" evidence="29">
    <location>
        <begin position="772"/>
        <end position="859"/>
    </location>
</feature>
<keyword evidence="8" id="KW-0999">Mitochondrion inner membrane</keyword>
<comment type="catalytic activity">
    <reaction evidence="19">
        <text>phosphate(in) + ATP(out) + 2 H(+)(out) = phosphate(out) + ATP(in) + 2 H(+)(in)</text>
        <dbReference type="Rhea" id="RHEA:72035"/>
        <dbReference type="ChEBI" id="CHEBI:15378"/>
        <dbReference type="ChEBI" id="CHEBI:30616"/>
        <dbReference type="ChEBI" id="CHEBI:43474"/>
    </reaction>
</comment>
<evidence type="ECO:0000256" key="12">
    <source>
        <dbReference type="ARBA" id="ARBA00023136"/>
    </source>
</evidence>
<accession>A0A836D2Y8</accession>
<dbReference type="PROSITE" id="PS50920">
    <property type="entry name" value="SOLCAR"/>
    <property type="match status" value="6"/>
</dbReference>
<comment type="catalytic activity">
    <reaction evidence="18">
        <text>ADP(out) + phosphate(in) + H(+)(out) = ADP(in) + phosphate(out) + H(+)(in)</text>
        <dbReference type="Rhea" id="RHEA:65844"/>
        <dbReference type="ChEBI" id="CHEBI:15378"/>
        <dbReference type="ChEBI" id="CHEBI:43474"/>
        <dbReference type="ChEBI" id="CHEBI:456216"/>
    </reaction>
</comment>
<dbReference type="InterPro" id="IPR018247">
    <property type="entry name" value="EF_Hand_1_Ca_BS"/>
</dbReference>
<dbReference type="FunFam" id="1.50.40.10:FF:000003">
    <property type="entry name" value="Putative calcium-binding mitochondrial carrier protein scamc-2"/>
    <property type="match status" value="2"/>
</dbReference>
<feature type="region of interest" description="Disordered" evidence="30">
    <location>
        <begin position="467"/>
        <end position="507"/>
    </location>
</feature>
<comment type="catalytic activity">
    <reaction evidence="15">
        <text>3'-AMP(in) + ADP(out) + H(+)(out) = 3'-AMP(out) + ADP(in) + H(+)(in)</text>
        <dbReference type="Rhea" id="RHEA:73679"/>
        <dbReference type="ChEBI" id="CHEBI:15378"/>
        <dbReference type="ChEBI" id="CHEBI:60880"/>
        <dbReference type="ChEBI" id="CHEBI:456216"/>
    </reaction>
</comment>
<comment type="function">
    <text evidence="24">Electroneutral antiporter that mediates the transport of adenine nucleotides through the inner mitochondrial membrane. Originally identified as an ATP-magnesium/inorganic phosphate antiporter, it also acts as a broad specificity adenyl nucleotide antiporter. By regulating the mitochondrial matrix adenine nucleotide pool could adapt to changing cellular energetic demands and indirectly regulate adenine nucleotide-dependent metabolic pathways. Also acts as a regulator of mitochondrial calcium uptake and can probably transport trace amounts of other divalent metal cations in complex with ATP. In vitro, a low activity is also observed with guanyl and pyrimidine nucleotides.</text>
</comment>
<evidence type="ECO:0000256" key="30">
    <source>
        <dbReference type="SAM" id="MobiDB-lite"/>
    </source>
</evidence>
<keyword evidence="10" id="KW-1133">Transmembrane helix</keyword>
<dbReference type="GO" id="GO:0015297">
    <property type="term" value="F:antiporter activity"/>
    <property type="evidence" value="ECO:0007669"/>
    <property type="project" value="UniProtKB-KW"/>
</dbReference>
<evidence type="ECO:0000256" key="26">
    <source>
        <dbReference type="ARBA" id="ARBA00070247"/>
    </source>
</evidence>
<dbReference type="InterPro" id="IPR002048">
    <property type="entry name" value="EF_hand_dom"/>
</dbReference>
<evidence type="ECO:0000313" key="32">
    <source>
        <dbReference type="EMBL" id="KAG5208853.1"/>
    </source>
</evidence>
<evidence type="ECO:0000256" key="2">
    <source>
        <dbReference type="ARBA" id="ARBA00006375"/>
    </source>
</evidence>
<dbReference type="GO" id="GO:0005743">
    <property type="term" value="C:mitochondrial inner membrane"/>
    <property type="evidence" value="ECO:0007669"/>
    <property type="project" value="UniProtKB-SubCell"/>
</dbReference>
<dbReference type="PROSITE" id="PS50222">
    <property type="entry name" value="EF_HAND_2"/>
    <property type="match status" value="3"/>
</dbReference>
<evidence type="ECO:0000256" key="9">
    <source>
        <dbReference type="ARBA" id="ARBA00022837"/>
    </source>
</evidence>
<evidence type="ECO:0000256" key="16">
    <source>
        <dbReference type="ARBA" id="ARBA00036630"/>
    </source>
</evidence>
<evidence type="ECO:0000256" key="11">
    <source>
        <dbReference type="ARBA" id="ARBA00023128"/>
    </source>
</evidence>
<comment type="subunit">
    <text evidence="25">Interacts with MCU. Interacts with MICU1.</text>
</comment>
<evidence type="ECO:0000256" key="7">
    <source>
        <dbReference type="ARBA" id="ARBA00022737"/>
    </source>
</evidence>
<evidence type="ECO:0000256" key="27">
    <source>
        <dbReference type="ARBA" id="ARBA00076492"/>
    </source>
</evidence>
<dbReference type="Pfam" id="PF00153">
    <property type="entry name" value="Mito_carr"/>
    <property type="match status" value="6"/>
</dbReference>
<reference evidence="32 33" key="1">
    <citation type="submission" date="2020-12" db="EMBL/GenBank/DDBJ databases">
        <title>De novo assembly of Tibetan sheep genome.</title>
        <authorList>
            <person name="Li X."/>
        </authorList>
    </citation>
    <scope>NUCLEOTIDE SEQUENCE [LARGE SCALE GENOMIC DNA]</scope>
    <source>
        <tissue evidence="32">Heart</tissue>
    </source>
</reference>
<dbReference type="Gene3D" id="1.50.40.10">
    <property type="entry name" value="Mitochondrial carrier domain"/>
    <property type="match status" value="2"/>
</dbReference>
<evidence type="ECO:0000256" key="10">
    <source>
        <dbReference type="ARBA" id="ARBA00022989"/>
    </source>
</evidence>
<dbReference type="Proteomes" id="UP000664991">
    <property type="component" value="Unassembled WGS sequence"/>
</dbReference>
<dbReference type="CDD" id="cd00051">
    <property type="entry name" value="EFh"/>
    <property type="match status" value="1"/>
</dbReference>
<comment type="catalytic activity">
    <reaction evidence="17">
        <text>AMP(out) + phosphate(in) = AMP(in) + phosphate(out)</text>
        <dbReference type="Rhea" id="RHEA:70259"/>
        <dbReference type="ChEBI" id="CHEBI:43474"/>
        <dbReference type="ChEBI" id="CHEBI:456215"/>
    </reaction>
</comment>
<dbReference type="SMART" id="SM00054">
    <property type="entry name" value="EFh"/>
    <property type="match status" value="3"/>
</dbReference>
<evidence type="ECO:0000256" key="8">
    <source>
        <dbReference type="ARBA" id="ARBA00022792"/>
    </source>
</evidence>
<evidence type="ECO:0000256" key="29">
    <source>
        <dbReference type="PROSITE-ProRule" id="PRU00282"/>
    </source>
</evidence>
<keyword evidence="9" id="KW-0106">Calcium</keyword>
<evidence type="ECO:0000256" key="14">
    <source>
        <dbReference type="ARBA" id="ARBA00036289"/>
    </source>
</evidence>
<comment type="catalytic activity">
    <reaction evidence="14">
        <text>3'-AMP(out) + phosphate(in) = 3'-AMP(in) + phosphate(out)</text>
        <dbReference type="Rhea" id="RHEA:73691"/>
        <dbReference type="ChEBI" id="CHEBI:43474"/>
        <dbReference type="ChEBI" id="CHEBI:60880"/>
    </reaction>
</comment>
<dbReference type="InterPro" id="IPR023395">
    <property type="entry name" value="MCP_dom_sf"/>
</dbReference>
<keyword evidence="4" id="KW-0050">Antiport</keyword>
<keyword evidence="5 29" id="KW-0812">Transmembrane</keyword>